<evidence type="ECO:0000313" key="4">
    <source>
        <dbReference type="Proteomes" id="UP000049855"/>
    </source>
</evidence>
<keyword evidence="4" id="KW-1185">Reference proteome</keyword>
<dbReference type="EMBL" id="CTRP01000014">
    <property type="protein sequence ID" value="CQR73739.1"/>
    <property type="molecule type" value="Genomic_DNA"/>
</dbReference>
<dbReference type="RefSeq" id="WP_156023752.1">
    <property type="nucleotide sequence ID" value="NZ_CTRP01000003.1"/>
</dbReference>
<protein>
    <submittedName>
        <fullName evidence="3">Uncharacterized protein</fullName>
    </submittedName>
</protein>
<sequence length="58" mass="6268">MSVKSGLDSACCRVAWRVRPYMVKPLGLNPGLWPGTLPDIPVSMGISNIGEIGYKQAH</sequence>
<gene>
    <name evidence="3" type="ORF">SpAn4DRAFT_0201</name>
    <name evidence="1" type="ORF">SpAn4DRAFT_2112</name>
    <name evidence="2" type="ORF">SpAn4DRAFT_2269</name>
</gene>
<reference evidence="4" key="1">
    <citation type="submission" date="2015-03" db="EMBL/GenBank/DDBJ databases">
        <authorList>
            <person name="Nijsse Bart"/>
        </authorList>
    </citation>
    <scope>NUCLEOTIDE SEQUENCE [LARGE SCALE GENOMIC DNA]</scope>
</reference>
<dbReference type="EMBL" id="CTRP01000012">
    <property type="protein sequence ID" value="CQR73037.1"/>
    <property type="molecule type" value="Genomic_DNA"/>
</dbReference>
<reference evidence="3" key="2">
    <citation type="submission" date="2015-03" db="EMBL/GenBank/DDBJ databases">
        <authorList>
            <person name="Murphy D."/>
        </authorList>
    </citation>
    <scope>NUCLEOTIDE SEQUENCE [LARGE SCALE GENOMIC DNA]</scope>
    <source>
        <strain evidence="3">Sporomusa ovata strain An4</strain>
    </source>
</reference>
<dbReference type="AlphaFoldDB" id="A0A0U1L325"/>
<dbReference type="Proteomes" id="UP000049855">
    <property type="component" value="Unassembled WGS sequence"/>
</dbReference>
<dbReference type="EMBL" id="CTRP01000003">
    <property type="protein sequence ID" value="CQR71134.1"/>
    <property type="molecule type" value="Genomic_DNA"/>
</dbReference>
<evidence type="ECO:0000313" key="1">
    <source>
        <dbReference type="EMBL" id="CQR71134.1"/>
    </source>
</evidence>
<evidence type="ECO:0000313" key="3">
    <source>
        <dbReference type="EMBL" id="CQR73739.1"/>
    </source>
</evidence>
<organism evidence="3 4">
    <name type="scientific">Sporomusa ovata</name>
    <dbReference type="NCBI Taxonomy" id="2378"/>
    <lineage>
        <taxon>Bacteria</taxon>
        <taxon>Bacillati</taxon>
        <taxon>Bacillota</taxon>
        <taxon>Negativicutes</taxon>
        <taxon>Selenomonadales</taxon>
        <taxon>Sporomusaceae</taxon>
        <taxon>Sporomusa</taxon>
    </lineage>
</organism>
<proteinExistence type="predicted"/>
<accession>A0A0U1L325</accession>
<evidence type="ECO:0000313" key="2">
    <source>
        <dbReference type="EMBL" id="CQR73037.1"/>
    </source>
</evidence>
<name>A0A0U1L325_9FIRM</name>